<dbReference type="PANTHER" id="PTHR21683:SF3">
    <property type="entry name" value="CILIA AND FLAGELLA ASSOCIATED PROTEIN 100"/>
    <property type="match status" value="1"/>
</dbReference>
<gene>
    <name evidence="5" type="ORF">N303_13898</name>
</gene>
<evidence type="ECO:0000256" key="3">
    <source>
        <dbReference type="SAM" id="MobiDB-lite"/>
    </source>
</evidence>
<feature type="non-terminal residue" evidence="5">
    <location>
        <position position="1"/>
    </location>
</feature>
<dbReference type="EMBL" id="KL447067">
    <property type="protein sequence ID" value="KFO69417.1"/>
    <property type="molecule type" value="Genomic_DNA"/>
</dbReference>
<dbReference type="InterPro" id="IPR025252">
    <property type="entry name" value="DUF4200"/>
</dbReference>
<dbReference type="Proteomes" id="UP000053760">
    <property type="component" value="Unassembled WGS sequence"/>
</dbReference>
<feature type="compositionally biased region" description="Polar residues" evidence="3">
    <location>
        <begin position="245"/>
        <end position="260"/>
    </location>
</feature>
<dbReference type="PANTHER" id="PTHR21683">
    <property type="entry name" value="COILED-COIL DOMAIN-CONTAINING PROTEIN 42 LIKE-2-LIKE-RELATED"/>
    <property type="match status" value="1"/>
</dbReference>
<evidence type="ECO:0000313" key="5">
    <source>
        <dbReference type="EMBL" id="KFO69417.1"/>
    </source>
</evidence>
<dbReference type="AlphaFoldDB" id="A0A091G5F0"/>
<feature type="compositionally biased region" description="Basic and acidic residues" evidence="3">
    <location>
        <begin position="489"/>
        <end position="515"/>
    </location>
</feature>
<evidence type="ECO:0000259" key="4">
    <source>
        <dbReference type="Pfam" id="PF13863"/>
    </source>
</evidence>
<dbReference type="GO" id="GO:0005856">
    <property type="term" value="C:cytoskeleton"/>
    <property type="evidence" value="ECO:0007669"/>
    <property type="project" value="UniProtKB-ARBA"/>
</dbReference>
<keyword evidence="6" id="KW-1185">Reference proteome</keyword>
<feature type="coiled-coil region" evidence="2">
    <location>
        <begin position="112"/>
        <end position="146"/>
    </location>
</feature>
<proteinExistence type="predicted"/>
<feature type="compositionally biased region" description="Basic and acidic residues" evidence="3">
    <location>
        <begin position="228"/>
        <end position="240"/>
    </location>
</feature>
<sequence>NPFTVPPDIDIFSIRDKEIKKAKAERERMKTMKIHEKITYSSKIKAKPKELKKALQKEEKEESRNQATVEERSKTPEKILSSKAIKRDYPQVKMFHEYINNERDIFLLKYDMAVKQEEIQKLKKIIKNEERKLEKAENYLEKEATMFEEFLKENHKTYFQALKIAEKETAAKTKKISEVRLITSQIEKLQSDITRLKTTLEEYKMYRDFLYQLSPKEWQKENRKKHTKEKDLETASKADEEIASPPTTAEQATANNSVHDSLTRSPLNYHFFGGGPTYKMVFSFFRSSLEDAESETSLDEDEEPKLYFTDPQQLLSVFMEMKDENLSLIQNAQEIEENLAKVQHTFITTHESTLGSSRGVICCRDALYQITSFLFLPREEQLAELKQQMVTLKSSVAKEEQRVADLKLKVQLFSSAEHKVDDQDKMLTSLNEKVLKVYWDCTGKNETNLQTIQILMVIEKQLNDLLDSLERIPPAKRERVEKAKRKERMTRLREEKLRLQKEQQEERSQRALERS</sequence>
<feature type="coiled-coil region" evidence="2">
    <location>
        <begin position="382"/>
        <end position="409"/>
    </location>
</feature>
<evidence type="ECO:0000256" key="2">
    <source>
        <dbReference type="SAM" id="Coils"/>
    </source>
</evidence>
<evidence type="ECO:0000313" key="6">
    <source>
        <dbReference type="Proteomes" id="UP000053760"/>
    </source>
</evidence>
<dbReference type="Pfam" id="PF13863">
    <property type="entry name" value="DUF4200"/>
    <property type="match status" value="1"/>
</dbReference>
<protein>
    <submittedName>
        <fullName evidence="5">Coiled-coil domain-containing protein 37</fullName>
    </submittedName>
</protein>
<dbReference type="InterPro" id="IPR051147">
    <property type="entry name" value="CFAP_domain-containing"/>
</dbReference>
<feature type="non-terminal residue" evidence="5">
    <location>
        <position position="515"/>
    </location>
</feature>
<feature type="domain" description="DUF4200" evidence="4">
    <location>
        <begin position="98"/>
        <end position="216"/>
    </location>
</feature>
<feature type="coiled-coil region" evidence="2">
    <location>
        <begin position="318"/>
        <end position="345"/>
    </location>
</feature>
<organism evidence="5 6">
    <name type="scientific">Cuculus canorus</name>
    <name type="common">Common cuckoo</name>
    <dbReference type="NCBI Taxonomy" id="55661"/>
    <lineage>
        <taxon>Eukaryota</taxon>
        <taxon>Metazoa</taxon>
        <taxon>Chordata</taxon>
        <taxon>Craniata</taxon>
        <taxon>Vertebrata</taxon>
        <taxon>Euteleostomi</taxon>
        <taxon>Archelosauria</taxon>
        <taxon>Archosauria</taxon>
        <taxon>Dinosauria</taxon>
        <taxon>Saurischia</taxon>
        <taxon>Theropoda</taxon>
        <taxon>Coelurosauria</taxon>
        <taxon>Aves</taxon>
        <taxon>Neognathae</taxon>
        <taxon>Neoaves</taxon>
        <taxon>Otidimorphae</taxon>
        <taxon>Cuculiformes</taxon>
        <taxon>Cuculidae</taxon>
        <taxon>Cuculus</taxon>
    </lineage>
</organism>
<name>A0A091G5F0_CUCCA</name>
<keyword evidence="1 2" id="KW-0175">Coiled coil</keyword>
<accession>A0A091G5F0</accession>
<feature type="region of interest" description="Disordered" evidence="3">
    <location>
        <begin position="220"/>
        <end position="260"/>
    </location>
</feature>
<evidence type="ECO:0000256" key="1">
    <source>
        <dbReference type="ARBA" id="ARBA00023054"/>
    </source>
</evidence>
<reference evidence="5 6" key="1">
    <citation type="submission" date="2014-04" db="EMBL/GenBank/DDBJ databases">
        <title>Genome evolution of avian class.</title>
        <authorList>
            <person name="Zhang G."/>
            <person name="Li C."/>
        </authorList>
    </citation>
    <scope>NUCLEOTIDE SEQUENCE [LARGE SCALE GENOMIC DNA]</scope>
    <source>
        <strain evidence="5">BGI_N303</strain>
    </source>
</reference>
<feature type="region of interest" description="Disordered" evidence="3">
    <location>
        <begin position="477"/>
        <end position="515"/>
    </location>
</feature>
<feature type="region of interest" description="Disordered" evidence="3">
    <location>
        <begin position="49"/>
        <end position="76"/>
    </location>
</feature>